<feature type="binding site" evidence="11">
    <location>
        <position position="156"/>
    </location>
    <ligand>
        <name>Zn(2+)</name>
        <dbReference type="ChEBI" id="CHEBI:29105"/>
        <label>2</label>
    </ligand>
</feature>
<name>A0A1X6XI13_9MICO</name>
<comment type="subunit">
    <text evidence="11">Homodimer.</text>
</comment>
<dbReference type="PANTHER" id="PTHR43096">
    <property type="entry name" value="DNAJ HOMOLOG 1, MITOCHONDRIAL-RELATED"/>
    <property type="match status" value="1"/>
</dbReference>
<evidence type="ECO:0000256" key="1">
    <source>
        <dbReference type="ARBA" id="ARBA00022490"/>
    </source>
</evidence>
<evidence type="ECO:0000256" key="2">
    <source>
        <dbReference type="ARBA" id="ARBA00022705"/>
    </source>
</evidence>
<dbReference type="GO" id="GO:0006260">
    <property type="term" value="P:DNA replication"/>
    <property type="evidence" value="ECO:0007669"/>
    <property type="project" value="UniProtKB-KW"/>
</dbReference>
<feature type="repeat" description="CXXCXGXG motif" evidence="11">
    <location>
        <begin position="193"/>
        <end position="200"/>
    </location>
</feature>
<dbReference type="GO" id="GO:0042026">
    <property type="term" value="P:protein refolding"/>
    <property type="evidence" value="ECO:0007669"/>
    <property type="project" value="TreeGrafter"/>
</dbReference>
<comment type="cofactor">
    <cofactor evidence="11">
        <name>Zn(2+)</name>
        <dbReference type="ChEBI" id="CHEBI:29105"/>
    </cofactor>
    <text evidence="11">Binds 2 Zn(2+) ions per monomer.</text>
</comment>
<evidence type="ECO:0000256" key="4">
    <source>
        <dbReference type="ARBA" id="ARBA00022737"/>
    </source>
</evidence>
<evidence type="ECO:0000256" key="10">
    <source>
        <dbReference type="ARBA" id="ARBA00067609"/>
    </source>
</evidence>
<dbReference type="GO" id="GO:0005737">
    <property type="term" value="C:cytoplasm"/>
    <property type="evidence" value="ECO:0007669"/>
    <property type="project" value="UniProtKB-SubCell"/>
</dbReference>
<dbReference type="SUPFAM" id="SSF46565">
    <property type="entry name" value="Chaperone J-domain"/>
    <property type="match status" value="1"/>
</dbReference>
<keyword evidence="5 11" id="KW-0863">Zinc-finger</keyword>
<evidence type="ECO:0000256" key="5">
    <source>
        <dbReference type="ARBA" id="ARBA00022771"/>
    </source>
</evidence>
<dbReference type="InterPro" id="IPR001305">
    <property type="entry name" value="HSP_DnaJ_Cys-rich_dom"/>
</dbReference>
<accession>A0A1X6XI13</accession>
<evidence type="ECO:0000256" key="8">
    <source>
        <dbReference type="ARBA" id="ARBA00023186"/>
    </source>
</evidence>
<dbReference type="GO" id="GO:0031072">
    <property type="term" value="F:heat shock protein binding"/>
    <property type="evidence" value="ECO:0007669"/>
    <property type="project" value="InterPro"/>
</dbReference>
<dbReference type="CDD" id="cd10747">
    <property type="entry name" value="DnaJ_C"/>
    <property type="match status" value="1"/>
</dbReference>
<dbReference type="SMART" id="SM00271">
    <property type="entry name" value="DnaJ"/>
    <property type="match status" value="1"/>
</dbReference>
<proteinExistence type="inferred from homology"/>
<dbReference type="RefSeq" id="WP_087007188.1">
    <property type="nucleotide sequence ID" value="NZ_FWFF01000014.1"/>
</dbReference>
<dbReference type="Gene3D" id="1.10.287.110">
    <property type="entry name" value="DnaJ domain"/>
    <property type="match status" value="1"/>
</dbReference>
<feature type="binding site" evidence="11">
    <location>
        <position position="193"/>
    </location>
    <ligand>
        <name>Zn(2+)</name>
        <dbReference type="ChEBI" id="CHEBI:29105"/>
        <label>1</label>
    </ligand>
</feature>
<feature type="binding site" evidence="11">
    <location>
        <position position="153"/>
    </location>
    <ligand>
        <name>Zn(2+)</name>
        <dbReference type="ChEBI" id="CHEBI:29105"/>
        <label>2</label>
    </ligand>
</feature>
<dbReference type="GO" id="GO:0051082">
    <property type="term" value="F:unfolded protein binding"/>
    <property type="evidence" value="ECO:0007669"/>
    <property type="project" value="UniProtKB-UniRule"/>
</dbReference>
<evidence type="ECO:0000256" key="12">
    <source>
        <dbReference type="PROSITE-ProRule" id="PRU00546"/>
    </source>
</evidence>
<sequence>MSDHYETLGVSRDASAADIKKAYRKLARELHPDVNPGREDEFKAVSLAYDVLSDDSKRRNYDLGGGDNGQAGAGAGFGGFSDLFETFFGGGAGGGRPQPASRTRRGKDALVALRVDLRTAAFGGTADVEVVSADVCGTCDGKGTREGTDVRTCTLCDGHGSVQQMTRTLLGQMVTNQTCPQCGGYGTVIEDPCQSCHGDGRVRAEETITVKVPAGVRDGNRIQLSGRGEVGPGGGPRGDLYLEVIVEEHPVFTRDGSDLRCTLTIPMTAAALGATIPLETFDGEQGVDVRAGAQTGDTIRLKGLGAQQLRRDGRGDIFVTLAVETPTALTAEQRELLEKLAEARDETAPTGSAGETRHGPFSRLRERLAGR</sequence>
<dbReference type="FunFam" id="2.60.260.20:FF:000005">
    <property type="entry name" value="Chaperone protein dnaJ 1, mitochondrial"/>
    <property type="match status" value="1"/>
</dbReference>
<comment type="similarity">
    <text evidence="9 11">Belongs to the DnaJ family.</text>
</comment>
<dbReference type="SUPFAM" id="SSF49493">
    <property type="entry name" value="HSP40/DnaJ peptide-binding domain"/>
    <property type="match status" value="2"/>
</dbReference>
<dbReference type="FunFam" id="2.10.230.10:FF:000002">
    <property type="entry name" value="Molecular chaperone DnaJ"/>
    <property type="match status" value="1"/>
</dbReference>
<evidence type="ECO:0000256" key="6">
    <source>
        <dbReference type="ARBA" id="ARBA00022833"/>
    </source>
</evidence>
<keyword evidence="7 11" id="KW-0346">Stress response</keyword>
<dbReference type="PROSITE" id="PS50076">
    <property type="entry name" value="DNAJ_2"/>
    <property type="match status" value="1"/>
</dbReference>
<feature type="zinc finger region" description="CR-type" evidence="12">
    <location>
        <begin position="123"/>
        <end position="205"/>
    </location>
</feature>
<feature type="domain" description="J" evidence="14">
    <location>
        <begin position="3"/>
        <end position="65"/>
    </location>
</feature>
<evidence type="ECO:0000313" key="17">
    <source>
        <dbReference type="Proteomes" id="UP000196581"/>
    </source>
</evidence>
<feature type="binding site" evidence="11">
    <location>
        <position position="182"/>
    </location>
    <ligand>
        <name>Zn(2+)</name>
        <dbReference type="ChEBI" id="CHEBI:29105"/>
        <label>2</label>
    </ligand>
</feature>
<evidence type="ECO:0000256" key="11">
    <source>
        <dbReference type="HAMAP-Rule" id="MF_01152"/>
    </source>
</evidence>
<feature type="repeat" description="CXXCXGXG motif" evidence="11">
    <location>
        <begin position="153"/>
        <end position="160"/>
    </location>
</feature>
<comment type="function">
    <text evidence="11">Participates actively in the response to hyperosmotic and heat shock by preventing the aggregation of stress-denatured proteins and by disaggregating proteins, also in an autonomous, DnaK-independent fashion. Unfolded proteins bind initially to DnaJ; upon interaction with the DnaJ-bound protein, DnaK hydrolyzes its bound ATP, resulting in the formation of a stable complex. GrpE releases ADP from DnaK; ATP binding to DnaK triggers the release of the substrate protein, thus completing the reaction cycle. Several rounds of ATP-dependent interactions between DnaJ, DnaK and GrpE are required for fully efficient folding. Also involved, together with DnaK and GrpE, in the DNA replication of plasmids through activation of initiation proteins.</text>
</comment>
<feature type="domain" description="CR-type" evidence="15">
    <location>
        <begin position="123"/>
        <end position="205"/>
    </location>
</feature>
<keyword evidence="3 11" id="KW-0479">Metal-binding</keyword>
<dbReference type="GO" id="GO:0008270">
    <property type="term" value="F:zinc ion binding"/>
    <property type="evidence" value="ECO:0007669"/>
    <property type="project" value="UniProtKB-UniRule"/>
</dbReference>
<dbReference type="GO" id="GO:0009408">
    <property type="term" value="P:response to heat"/>
    <property type="evidence" value="ECO:0007669"/>
    <property type="project" value="InterPro"/>
</dbReference>
<dbReference type="PROSITE" id="PS00636">
    <property type="entry name" value="DNAJ_1"/>
    <property type="match status" value="1"/>
</dbReference>
<evidence type="ECO:0000256" key="9">
    <source>
        <dbReference type="ARBA" id="ARBA00061004"/>
    </source>
</evidence>
<dbReference type="InterPro" id="IPR036869">
    <property type="entry name" value="J_dom_sf"/>
</dbReference>
<dbReference type="InterPro" id="IPR008971">
    <property type="entry name" value="HSP40/DnaJ_pept-bd"/>
</dbReference>
<evidence type="ECO:0000256" key="13">
    <source>
        <dbReference type="SAM" id="MobiDB-lite"/>
    </source>
</evidence>
<dbReference type="CDD" id="cd10719">
    <property type="entry name" value="DnaJ_zf"/>
    <property type="match status" value="1"/>
</dbReference>
<dbReference type="NCBIfam" id="NF008035">
    <property type="entry name" value="PRK10767.1"/>
    <property type="match status" value="1"/>
</dbReference>
<dbReference type="AlphaFoldDB" id="A0A1X6XI13"/>
<feature type="compositionally biased region" description="Basic and acidic residues" evidence="13">
    <location>
        <begin position="355"/>
        <end position="371"/>
    </location>
</feature>
<dbReference type="Pfam" id="PF00684">
    <property type="entry name" value="DnaJ_CXXCXGXG"/>
    <property type="match status" value="1"/>
</dbReference>
<dbReference type="PANTHER" id="PTHR43096:SF48">
    <property type="entry name" value="CHAPERONE PROTEIN DNAJ"/>
    <property type="match status" value="1"/>
</dbReference>
<keyword evidence="2 11" id="KW-0235">DNA replication</keyword>
<dbReference type="InterPro" id="IPR002939">
    <property type="entry name" value="DnaJ_C"/>
</dbReference>
<comment type="subcellular location">
    <subcellularLocation>
        <location evidence="11">Cytoplasm</location>
    </subcellularLocation>
</comment>
<dbReference type="InterPro" id="IPR018253">
    <property type="entry name" value="DnaJ_domain_CS"/>
</dbReference>
<dbReference type="EMBL" id="FWFF01000014">
    <property type="protein sequence ID" value="SLM98167.1"/>
    <property type="molecule type" value="Genomic_DNA"/>
</dbReference>
<dbReference type="Pfam" id="PF01556">
    <property type="entry name" value="DnaJ_C"/>
    <property type="match status" value="1"/>
</dbReference>
<dbReference type="CDD" id="cd06257">
    <property type="entry name" value="DnaJ"/>
    <property type="match status" value="1"/>
</dbReference>
<keyword evidence="4 11" id="KW-0677">Repeat</keyword>
<evidence type="ECO:0000313" key="16">
    <source>
        <dbReference type="EMBL" id="SLM98167.1"/>
    </source>
</evidence>
<dbReference type="PRINTS" id="PR00625">
    <property type="entry name" value="JDOMAIN"/>
</dbReference>
<evidence type="ECO:0000256" key="3">
    <source>
        <dbReference type="ARBA" id="ARBA00022723"/>
    </source>
</evidence>
<dbReference type="PROSITE" id="PS51188">
    <property type="entry name" value="ZF_CR"/>
    <property type="match status" value="1"/>
</dbReference>
<dbReference type="Proteomes" id="UP000196581">
    <property type="component" value="Unassembled WGS sequence"/>
</dbReference>
<comment type="domain">
    <text evidence="11">The J domain is necessary and sufficient to stimulate DnaK ATPase activity. Zinc center 1 plays an important role in the autonomous, DnaK-independent chaperone activity of DnaJ. Zinc center 2 is essential for interaction with DnaK and for DnaJ activity.</text>
</comment>
<organism evidence="16 17">
    <name type="scientific">Brevibacterium yomogidense</name>
    <dbReference type="NCBI Taxonomy" id="946573"/>
    <lineage>
        <taxon>Bacteria</taxon>
        <taxon>Bacillati</taxon>
        <taxon>Actinomycetota</taxon>
        <taxon>Actinomycetes</taxon>
        <taxon>Micrococcales</taxon>
        <taxon>Brevibacteriaceae</taxon>
        <taxon>Brevibacterium</taxon>
    </lineage>
</organism>
<dbReference type="Gene3D" id="2.10.230.10">
    <property type="entry name" value="Heat shock protein DnaJ, cysteine-rich domain"/>
    <property type="match status" value="1"/>
</dbReference>
<dbReference type="HAMAP" id="MF_01152">
    <property type="entry name" value="DnaJ"/>
    <property type="match status" value="1"/>
</dbReference>
<keyword evidence="17" id="KW-1185">Reference proteome</keyword>
<dbReference type="InterPro" id="IPR036410">
    <property type="entry name" value="HSP_DnaJ_Cys-rich_dom_sf"/>
</dbReference>
<keyword evidence="6 11" id="KW-0862">Zinc</keyword>
<feature type="binding site" evidence="11">
    <location>
        <position position="196"/>
    </location>
    <ligand>
        <name>Zn(2+)</name>
        <dbReference type="ChEBI" id="CHEBI:29105"/>
        <label>1</label>
    </ligand>
</feature>
<dbReference type="SUPFAM" id="SSF57938">
    <property type="entry name" value="DnaJ/Hsp40 cysteine-rich domain"/>
    <property type="match status" value="1"/>
</dbReference>
<feature type="binding site" evidence="11">
    <location>
        <position position="179"/>
    </location>
    <ligand>
        <name>Zn(2+)</name>
        <dbReference type="ChEBI" id="CHEBI:29105"/>
        <label>2</label>
    </ligand>
</feature>
<dbReference type="GO" id="GO:0005524">
    <property type="term" value="F:ATP binding"/>
    <property type="evidence" value="ECO:0007669"/>
    <property type="project" value="InterPro"/>
</dbReference>
<feature type="binding site" evidence="11">
    <location>
        <position position="136"/>
    </location>
    <ligand>
        <name>Zn(2+)</name>
        <dbReference type="ChEBI" id="CHEBI:29105"/>
        <label>1</label>
    </ligand>
</feature>
<dbReference type="InterPro" id="IPR012724">
    <property type="entry name" value="DnaJ"/>
</dbReference>
<protein>
    <recommendedName>
        <fullName evidence="10 11">Chaperone protein DnaJ</fullName>
    </recommendedName>
</protein>
<gene>
    <name evidence="11" type="primary">dnaJ</name>
    <name evidence="16" type="ORF">FM105_08385</name>
</gene>
<feature type="binding site" evidence="11">
    <location>
        <position position="139"/>
    </location>
    <ligand>
        <name>Zn(2+)</name>
        <dbReference type="ChEBI" id="CHEBI:29105"/>
        <label>1</label>
    </ligand>
</feature>
<keyword evidence="8 11" id="KW-0143">Chaperone</keyword>
<feature type="repeat" description="CXXCXGXG motif" evidence="11">
    <location>
        <begin position="179"/>
        <end position="186"/>
    </location>
</feature>
<dbReference type="InterPro" id="IPR001623">
    <property type="entry name" value="DnaJ_domain"/>
</dbReference>
<keyword evidence="1 11" id="KW-0963">Cytoplasm</keyword>
<evidence type="ECO:0000259" key="15">
    <source>
        <dbReference type="PROSITE" id="PS51188"/>
    </source>
</evidence>
<reference evidence="17" key="1">
    <citation type="submission" date="2017-02" db="EMBL/GenBank/DDBJ databases">
        <authorList>
            <person name="Dridi B."/>
        </authorList>
    </citation>
    <scope>NUCLEOTIDE SEQUENCE [LARGE SCALE GENOMIC DNA]</scope>
    <source>
        <strain evidence="17">B Co 03.10</strain>
    </source>
</reference>
<evidence type="ECO:0000256" key="7">
    <source>
        <dbReference type="ARBA" id="ARBA00023016"/>
    </source>
</evidence>
<dbReference type="Gene3D" id="2.60.260.20">
    <property type="entry name" value="Urease metallochaperone UreE, N-terminal domain"/>
    <property type="match status" value="2"/>
</dbReference>
<dbReference type="Pfam" id="PF00226">
    <property type="entry name" value="DnaJ"/>
    <property type="match status" value="1"/>
</dbReference>
<feature type="region of interest" description="Disordered" evidence="13">
    <location>
        <begin position="339"/>
        <end position="371"/>
    </location>
</feature>
<feature type="repeat" description="CXXCXGXG motif" evidence="11">
    <location>
        <begin position="136"/>
        <end position="143"/>
    </location>
</feature>
<evidence type="ECO:0000259" key="14">
    <source>
        <dbReference type="PROSITE" id="PS50076"/>
    </source>
</evidence>